<protein>
    <submittedName>
        <fullName evidence="1">Uncharacterized protein</fullName>
    </submittedName>
</protein>
<keyword evidence="2" id="KW-1185">Reference proteome</keyword>
<evidence type="ECO:0000313" key="2">
    <source>
        <dbReference type="Proteomes" id="UP000314294"/>
    </source>
</evidence>
<evidence type="ECO:0000313" key="1">
    <source>
        <dbReference type="EMBL" id="TNN51636.1"/>
    </source>
</evidence>
<organism evidence="1 2">
    <name type="scientific">Liparis tanakae</name>
    <name type="common">Tanaka's snailfish</name>
    <dbReference type="NCBI Taxonomy" id="230148"/>
    <lineage>
        <taxon>Eukaryota</taxon>
        <taxon>Metazoa</taxon>
        <taxon>Chordata</taxon>
        <taxon>Craniata</taxon>
        <taxon>Vertebrata</taxon>
        <taxon>Euteleostomi</taxon>
        <taxon>Actinopterygii</taxon>
        <taxon>Neopterygii</taxon>
        <taxon>Teleostei</taxon>
        <taxon>Neoteleostei</taxon>
        <taxon>Acanthomorphata</taxon>
        <taxon>Eupercaria</taxon>
        <taxon>Perciformes</taxon>
        <taxon>Cottioidei</taxon>
        <taxon>Cottales</taxon>
        <taxon>Liparidae</taxon>
        <taxon>Liparis</taxon>
    </lineage>
</organism>
<dbReference type="Proteomes" id="UP000314294">
    <property type="component" value="Unassembled WGS sequence"/>
</dbReference>
<accession>A0A4Z2GDH4</accession>
<sequence>MALLAPAVTCELGNERRGAYGNSAEKQMCRVIGLSLSHSSSSWMFGSVVSNCQSFPEAANRL</sequence>
<dbReference type="EMBL" id="SRLO01000575">
    <property type="protein sequence ID" value="TNN51636.1"/>
    <property type="molecule type" value="Genomic_DNA"/>
</dbReference>
<dbReference type="AlphaFoldDB" id="A0A4Z2GDH4"/>
<gene>
    <name evidence="1" type="ORF">EYF80_038152</name>
</gene>
<proteinExistence type="predicted"/>
<reference evidence="1 2" key="1">
    <citation type="submission" date="2019-03" db="EMBL/GenBank/DDBJ databases">
        <title>First draft genome of Liparis tanakae, snailfish: a comprehensive survey of snailfish specific genes.</title>
        <authorList>
            <person name="Kim W."/>
            <person name="Song I."/>
            <person name="Jeong J.-H."/>
            <person name="Kim D."/>
            <person name="Kim S."/>
            <person name="Ryu S."/>
            <person name="Song J.Y."/>
            <person name="Lee S.K."/>
        </authorList>
    </citation>
    <scope>NUCLEOTIDE SEQUENCE [LARGE SCALE GENOMIC DNA]</scope>
    <source>
        <tissue evidence="1">Muscle</tissue>
    </source>
</reference>
<name>A0A4Z2GDH4_9TELE</name>
<comment type="caution">
    <text evidence="1">The sequence shown here is derived from an EMBL/GenBank/DDBJ whole genome shotgun (WGS) entry which is preliminary data.</text>
</comment>